<dbReference type="Gene3D" id="3.40.50.80">
    <property type="entry name" value="Nucleotide-binding domain of ferredoxin-NADP reductase (FNR) module"/>
    <property type="match status" value="1"/>
</dbReference>
<dbReference type="GO" id="GO:0050660">
    <property type="term" value="F:flavin adenine dinucleotide binding"/>
    <property type="evidence" value="ECO:0007669"/>
    <property type="project" value="UniProtKB-UniRule"/>
</dbReference>
<keyword evidence="13 20" id="KW-0756">Sterol biosynthesis</keyword>
<dbReference type="InterPro" id="IPR003097">
    <property type="entry name" value="CysJ-like_FAD-binding"/>
</dbReference>
<sequence>MVSSTDLLILGLGAVLAVLYLYKDSIFGSSDASAKLANGLANGSTGEEGGSDFVSKLKNQNKRIAIFYGSQTGTAEEYAVKIAKEAKARFGTSSLVLDPEEYEWEKLDALPKDSVAIFVMATYGEGEPTDNAVGLMEFLKEDSITFSQGERLDNLNYVIFGLGNRTYEHFNQVARDLDKKLLDLGAHRIGERGEGDDDKSMEEDYLSWKDDMFEKLAKEANFEEGGGGEVQDFQVTELSDHKEEAKVYKGELSARALLGTKGIHDAKNPYAAPATTARELFAMDGERSCVHMEFDIEGSGISYQHGDHVAVWANNPESDVDRMLAILGLTEKRNTVISVESLDPTLAKVPFPVPTTYEAVFRHYLDISSHASRQSLGSLSKYAPSEAAAKELEKIGSSRDYFNQKVASRCLKTGEALQLVAGDDPKGDLSKATVWNIPFDRVISSIPRLGPRYYSISSSPKLHPKSIHVTAVVLRYLPKEGQEHIYGLATNYLTQVKAQLNSEHPDKRFNTPKYALEGPRGAYNREGVIRTPIHVRRSNFRLPTSPKIPVIMVGPGTGVAPFRSFVQERVSAAQKSKDKNGPQALADWGQIWLFYTSRRRTEDFLYEEEWPRYAEELGDRFKMVTGFSREQFKSDGKSKKYVQDYILENGQALAEDILQRKAYVYVCGATDMSHDVEKAFVQILAKAKGSEEEGKKEVKTLKERSRFLQDVWS</sequence>
<comment type="similarity">
    <text evidence="20">In the N-terminal section; belongs to the flavodoxin family.</text>
</comment>
<evidence type="ECO:0000259" key="23">
    <source>
        <dbReference type="PROSITE" id="PS51384"/>
    </source>
</evidence>
<organism evidence="24 25">
    <name type="scientific">Meira miltonrushii</name>
    <dbReference type="NCBI Taxonomy" id="1280837"/>
    <lineage>
        <taxon>Eukaryota</taxon>
        <taxon>Fungi</taxon>
        <taxon>Dikarya</taxon>
        <taxon>Basidiomycota</taxon>
        <taxon>Ustilaginomycotina</taxon>
        <taxon>Exobasidiomycetes</taxon>
        <taxon>Exobasidiales</taxon>
        <taxon>Brachybasidiaceae</taxon>
        <taxon>Meira</taxon>
    </lineage>
</organism>
<evidence type="ECO:0000256" key="16">
    <source>
        <dbReference type="ARBA" id="ARBA00023136"/>
    </source>
</evidence>
<dbReference type="Gene3D" id="1.20.990.10">
    <property type="entry name" value="NADPH-cytochrome p450 Reductase, Chain A, domain 3"/>
    <property type="match status" value="1"/>
</dbReference>
<dbReference type="SUPFAM" id="SSF52218">
    <property type="entry name" value="Flavoproteins"/>
    <property type="match status" value="1"/>
</dbReference>
<dbReference type="Pfam" id="PF00667">
    <property type="entry name" value="FAD_binding_1"/>
    <property type="match status" value="1"/>
</dbReference>
<keyword evidence="3 20" id="KW-0285">Flavoprotein</keyword>
<keyword evidence="15 20" id="KW-0496">Mitochondrion</keyword>
<feature type="binding site" evidence="20">
    <location>
        <begin position="639"/>
        <end position="643"/>
    </location>
    <ligand>
        <name>NADP(+)</name>
        <dbReference type="ChEBI" id="CHEBI:58349"/>
    </ligand>
</feature>
<comment type="function">
    <text evidence="20">This enzyme is required for electron transfer from NADP to cytochrome P450 in microsomes. It can also provide electron transfer to heme oxygenase and cytochrome B5. Involved in ergosterol biosynthesis.</text>
</comment>
<comment type="caution">
    <text evidence="20">Lacks conserved residue(s) required for the propagation of feature annotation.</text>
</comment>
<dbReference type="GeneID" id="37021758"/>
<dbReference type="InterPro" id="IPR017938">
    <property type="entry name" value="Riboflavin_synthase-like_b-brl"/>
</dbReference>
<dbReference type="SUPFAM" id="SSF63380">
    <property type="entry name" value="Riboflavin synthase domain-like"/>
    <property type="match status" value="1"/>
</dbReference>
<evidence type="ECO:0000256" key="17">
    <source>
        <dbReference type="ARBA" id="ARBA00023166"/>
    </source>
</evidence>
<dbReference type="InterPro" id="IPR029039">
    <property type="entry name" value="Flavoprotein-like_sf"/>
</dbReference>
<feature type="binding site" evidence="20">
    <location>
        <position position="287"/>
    </location>
    <ligand>
        <name>NADP(+)</name>
        <dbReference type="ChEBI" id="CHEBI:58349"/>
    </ligand>
</feature>
<feature type="binding site" evidence="20">
    <location>
        <position position="712"/>
    </location>
    <ligand>
        <name>FAD</name>
        <dbReference type="ChEBI" id="CHEBI:57692"/>
    </ligand>
</feature>
<feature type="domain" description="FAD-binding FR-type" evidence="23">
    <location>
        <begin position="267"/>
        <end position="526"/>
    </location>
</feature>
<dbReference type="InterPro" id="IPR001709">
    <property type="entry name" value="Flavoprot_Pyr_Nucl_cyt_Rdtase"/>
</dbReference>
<evidence type="ECO:0000313" key="24">
    <source>
        <dbReference type="EMBL" id="PWN32051.1"/>
    </source>
</evidence>
<feature type="binding site" evidence="20">
    <location>
        <begin position="121"/>
        <end position="124"/>
    </location>
    <ligand>
        <name>FMN</name>
        <dbReference type="ChEBI" id="CHEBI:58210"/>
    </ligand>
</feature>
<keyword evidence="8 20" id="KW-0274">FAD</keyword>
<feature type="binding site" evidence="20">
    <location>
        <position position="476"/>
    </location>
    <ligand>
        <name>FAD</name>
        <dbReference type="ChEBI" id="CHEBI:57692"/>
    </ligand>
</feature>
<keyword evidence="2 20" id="KW-0444">Lipid biosynthesis</keyword>
<evidence type="ECO:0000259" key="22">
    <source>
        <dbReference type="PROSITE" id="PS50902"/>
    </source>
</evidence>
<dbReference type="PANTHER" id="PTHR19384:SF17">
    <property type="entry name" value="NADPH--CYTOCHROME P450 REDUCTASE"/>
    <property type="match status" value="1"/>
</dbReference>
<comment type="cofactor">
    <cofactor evidence="20">
        <name>FMN</name>
        <dbReference type="ChEBI" id="CHEBI:58210"/>
    </cofactor>
    <text evidence="20">Binds 1 FMN per monomer.</text>
</comment>
<dbReference type="FunFam" id="2.40.30.10:FF:000100">
    <property type="entry name" value="NADPH--cytochrome P450 reductase"/>
    <property type="match status" value="1"/>
</dbReference>
<dbReference type="InParanoid" id="A0A316V6E3"/>
<evidence type="ECO:0000313" key="25">
    <source>
        <dbReference type="Proteomes" id="UP000245771"/>
    </source>
</evidence>
<keyword evidence="16 20" id="KW-0472">Membrane</keyword>
<dbReference type="PIRSF" id="PIRSF000208">
    <property type="entry name" value="P450R"/>
    <property type="match status" value="1"/>
</dbReference>
<evidence type="ECO:0000256" key="12">
    <source>
        <dbReference type="ARBA" id="ARBA00023002"/>
    </source>
</evidence>
<gene>
    <name evidence="24" type="ORF">FA14DRAFT_165758</name>
</gene>
<comment type="catalytic activity">
    <reaction evidence="19 20 21">
        <text>2 oxidized [cytochrome P450] + NADPH = 2 reduced [cytochrome P450] + NADP(+) + H(+)</text>
        <dbReference type="Rhea" id="RHEA:24040"/>
        <dbReference type="Rhea" id="RHEA-COMP:14627"/>
        <dbReference type="Rhea" id="RHEA-COMP:14628"/>
        <dbReference type="ChEBI" id="CHEBI:15378"/>
        <dbReference type="ChEBI" id="CHEBI:55376"/>
        <dbReference type="ChEBI" id="CHEBI:57783"/>
        <dbReference type="ChEBI" id="CHEBI:58349"/>
        <dbReference type="ChEBI" id="CHEBI:60344"/>
        <dbReference type="EC" id="1.6.2.4"/>
    </reaction>
</comment>
<dbReference type="InterPro" id="IPR001094">
    <property type="entry name" value="Flavdoxin-like"/>
</dbReference>
<dbReference type="PANTHER" id="PTHR19384">
    <property type="entry name" value="NITRIC OXIDE SYNTHASE-RELATED"/>
    <property type="match status" value="1"/>
</dbReference>
<feature type="binding site" evidence="20">
    <location>
        <begin position="628"/>
        <end position="629"/>
    </location>
    <ligand>
        <name>NADP(+)</name>
        <dbReference type="ChEBI" id="CHEBI:58349"/>
    </ligand>
</feature>
<dbReference type="EC" id="1.6.2.4" evidence="20 21"/>
<dbReference type="FunFam" id="3.40.50.360:FF:000024">
    <property type="entry name" value="NADPH--cytochrome P450 reductase"/>
    <property type="match status" value="1"/>
</dbReference>
<dbReference type="InterPro" id="IPR001433">
    <property type="entry name" value="OxRdtase_FAD/NAD-bd"/>
</dbReference>
<feature type="binding site" evidence="20">
    <location>
        <begin position="487"/>
        <end position="490"/>
    </location>
    <ligand>
        <name>FAD</name>
        <dbReference type="ChEBI" id="CHEBI:57692"/>
    </ligand>
</feature>
<dbReference type="GO" id="GO:0005789">
    <property type="term" value="C:endoplasmic reticulum membrane"/>
    <property type="evidence" value="ECO:0007669"/>
    <property type="project" value="UniProtKB-SubCell"/>
</dbReference>
<dbReference type="PROSITE" id="PS51384">
    <property type="entry name" value="FAD_FR"/>
    <property type="match status" value="1"/>
</dbReference>
<dbReference type="InterPro" id="IPR023173">
    <property type="entry name" value="NADPH_Cyt_P450_Rdtase_alpha"/>
</dbReference>
<dbReference type="InterPro" id="IPR017927">
    <property type="entry name" value="FAD-bd_FR_type"/>
</dbReference>
<evidence type="ECO:0000256" key="15">
    <source>
        <dbReference type="ARBA" id="ARBA00023128"/>
    </source>
</evidence>
<evidence type="ECO:0000256" key="13">
    <source>
        <dbReference type="ARBA" id="ARBA00023011"/>
    </source>
</evidence>
<dbReference type="GO" id="GO:0005741">
    <property type="term" value="C:mitochondrial outer membrane"/>
    <property type="evidence" value="ECO:0007669"/>
    <property type="project" value="UniProtKB-SubCell"/>
</dbReference>
<dbReference type="GO" id="GO:0003958">
    <property type="term" value="F:NADPH-hemoprotein reductase activity"/>
    <property type="evidence" value="ECO:0007669"/>
    <property type="project" value="UniProtKB-UniRule"/>
</dbReference>
<evidence type="ECO:0000256" key="19">
    <source>
        <dbReference type="ARBA" id="ARBA00049342"/>
    </source>
</evidence>
<keyword evidence="17 20" id="KW-1207">Sterol metabolism</keyword>
<evidence type="ECO:0000256" key="5">
    <source>
        <dbReference type="ARBA" id="ARBA00022692"/>
    </source>
</evidence>
<keyword evidence="25" id="KW-1185">Reference proteome</keyword>
<dbReference type="InterPro" id="IPR039261">
    <property type="entry name" value="FNR_nucleotide-bd"/>
</dbReference>
<dbReference type="OrthoDB" id="1856718at2759"/>
<dbReference type="Pfam" id="PF00258">
    <property type="entry name" value="Flavodoxin_1"/>
    <property type="match status" value="1"/>
</dbReference>
<dbReference type="InterPro" id="IPR023208">
    <property type="entry name" value="P450R"/>
</dbReference>
<dbReference type="SUPFAM" id="SSF52343">
    <property type="entry name" value="Ferredoxin reductase-like, C-terminal NADP-linked domain"/>
    <property type="match status" value="1"/>
</dbReference>
<dbReference type="Pfam" id="PF00175">
    <property type="entry name" value="NAD_binding_1"/>
    <property type="match status" value="1"/>
</dbReference>
<comment type="subcellular location">
    <subcellularLocation>
        <location evidence="20">Endoplasmic reticulum membrane</location>
        <topology evidence="20">Single-pass membrane protein</topology>
        <orientation evidence="20">Cytoplasmic side</orientation>
    </subcellularLocation>
    <subcellularLocation>
        <location evidence="20">Mitochondrion outer membrane</location>
        <topology evidence="20">Single-pass membrane protein</topology>
        <orientation evidence="20">Cytoplasmic side</orientation>
    </subcellularLocation>
    <subcellularLocation>
        <location evidence="20">Cell membrane</location>
        <topology evidence="20">Single-pass membrane protein</topology>
        <orientation evidence="20">Cytoplasmic side</orientation>
    </subcellularLocation>
</comment>
<dbReference type="GO" id="GO:0010181">
    <property type="term" value="F:FMN binding"/>
    <property type="evidence" value="ECO:0007669"/>
    <property type="project" value="UniProtKB-UniRule"/>
</dbReference>
<comment type="cofactor">
    <cofactor evidence="20">
        <name>FAD</name>
        <dbReference type="ChEBI" id="CHEBI:57692"/>
    </cofactor>
    <text evidence="20">Binds 1 FAD per monomer.</text>
</comment>
<feature type="binding site" evidence="20">
    <location>
        <begin position="470"/>
        <end position="472"/>
    </location>
    <ligand>
        <name>FAD</name>
        <dbReference type="ChEBI" id="CHEBI:57692"/>
    </ligand>
</feature>
<proteinExistence type="inferred from homology"/>
<evidence type="ECO:0000256" key="8">
    <source>
        <dbReference type="ARBA" id="ARBA00022827"/>
    </source>
</evidence>
<keyword evidence="5" id="KW-0812">Transmembrane</keyword>
<dbReference type="GO" id="GO:0005829">
    <property type="term" value="C:cytosol"/>
    <property type="evidence" value="ECO:0007669"/>
    <property type="project" value="TreeGrafter"/>
</dbReference>
<dbReference type="InterPro" id="IPR008254">
    <property type="entry name" value="Flavodoxin/NO_synth"/>
</dbReference>
<evidence type="ECO:0000256" key="7">
    <source>
        <dbReference type="ARBA" id="ARBA00022824"/>
    </source>
</evidence>
<feature type="binding site" evidence="20">
    <location>
        <begin position="70"/>
        <end position="75"/>
    </location>
    <ligand>
        <name>FMN</name>
        <dbReference type="ChEBI" id="CHEBI:58210"/>
    </ligand>
</feature>
<evidence type="ECO:0000256" key="9">
    <source>
        <dbReference type="ARBA" id="ARBA00022857"/>
    </source>
</evidence>
<dbReference type="EMBL" id="KZ819606">
    <property type="protein sequence ID" value="PWN32051.1"/>
    <property type="molecule type" value="Genomic_DNA"/>
</dbReference>
<feature type="binding site" evidence="20">
    <location>
        <position position="675"/>
    </location>
    <ligand>
        <name>NADP(+)</name>
        <dbReference type="ChEBI" id="CHEBI:58349"/>
    </ligand>
</feature>
<feature type="binding site" evidence="20">
    <location>
        <position position="557"/>
    </location>
    <ligand>
        <name>NADP(+)</name>
        <dbReference type="ChEBI" id="CHEBI:58349"/>
    </ligand>
</feature>
<evidence type="ECO:0000256" key="14">
    <source>
        <dbReference type="ARBA" id="ARBA00023098"/>
    </source>
</evidence>
<comment type="similarity">
    <text evidence="20 21">In the C-terminal section; belongs to the flavoprotein pyridine nucleotide cytochrome reductase family.</text>
</comment>
<evidence type="ECO:0000256" key="11">
    <source>
        <dbReference type="ARBA" id="ARBA00022989"/>
    </source>
</evidence>
<feature type="binding site" evidence="20">
    <location>
        <position position="197"/>
    </location>
    <ligand>
        <name>FMN</name>
        <dbReference type="ChEBI" id="CHEBI:58210"/>
    </ligand>
</feature>
<keyword evidence="4 20" id="KW-0288">FMN</keyword>
<dbReference type="Proteomes" id="UP000245771">
    <property type="component" value="Unassembled WGS sequence"/>
</dbReference>
<dbReference type="CDD" id="cd06204">
    <property type="entry name" value="CYPOR"/>
    <property type="match status" value="1"/>
</dbReference>
<dbReference type="HAMAP" id="MF_03212">
    <property type="entry name" value="NCPR"/>
    <property type="match status" value="1"/>
</dbReference>
<keyword evidence="1 20" id="KW-1003">Cell membrane</keyword>
<keyword evidence="14 20" id="KW-0443">Lipid metabolism</keyword>
<dbReference type="PROSITE" id="PS50902">
    <property type="entry name" value="FLAVODOXIN_LIKE"/>
    <property type="match status" value="1"/>
</dbReference>
<dbReference type="GO" id="GO:0006696">
    <property type="term" value="P:ergosterol biosynthetic process"/>
    <property type="evidence" value="ECO:0007669"/>
    <property type="project" value="UniProtKB-UniRule"/>
</dbReference>
<dbReference type="FunFam" id="1.20.990.10:FF:000009">
    <property type="entry name" value="NADPH--cytochrome P450 reductase"/>
    <property type="match status" value="1"/>
</dbReference>
<evidence type="ECO:0000256" key="1">
    <source>
        <dbReference type="ARBA" id="ARBA00022475"/>
    </source>
</evidence>
<dbReference type="FunFam" id="3.40.50.80:FF:000018">
    <property type="entry name" value="NADPH--cytochrome P450 reductase"/>
    <property type="match status" value="1"/>
</dbReference>
<dbReference type="Gene3D" id="2.40.30.10">
    <property type="entry name" value="Translation factors"/>
    <property type="match status" value="1"/>
</dbReference>
<keyword evidence="11" id="KW-1133">Transmembrane helix</keyword>
<accession>A0A316V6E3</accession>
<dbReference type="GO" id="GO:0050661">
    <property type="term" value="F:NADP binding"/>
    <property type="evidence" value="ECO:0007669"/>
    <property type="project" value="UniProtKB-UniRule"/>
</dbReference>
<name>A0A316V6E3_9BASI</name>
<keyword evidence="9 20" id="KW-0521">NADP</keyword>
<dbReference type="RefSeq" id="XP_025352353.1">
    <property type="nucleotide sequence ID" value="XM_025499977.1"/>
</dbReference>
<evidence type="ECO:0000256" key="2">
    <source>
        <dbReference type="ARBA" id="ARBA00022516"/>
    </source>
</evidence>
<evidence type="ECO:0000256" key="10">
    <source>
        <dbReference type="ARBA" id="ARBA00022955"/>
    </source>
</evidence>
<dbReference type="AlphaFoldDB" id="A0A316V6E3"/>
<evidence type="ECO:0000256" key="20">
    <source>
        <dbReference type="HAMAP-Rule" id="MF_03212"/>
    </source>
</evidence>
<dbReference type="STRING" id="1280837.A0A316V6E3"/>
<evidence type="ECO:0000256" key="21">
    <source>
        <dbReference type="PIRNR" id="PIRNR000208"/>
    </source>
</evidence>
<evidence type="ECO:0000256" key="4">
    <source>
        <dbReference type="ARBA" id="ARBA00022643"/>
    </source>
</evidence>
<keyword evidence="7 20" id="KW-0256">Endoplasmic reticulum</keyword>
<keyword evidence="10 20" id="KW-0752">Steroid biosynthesis</keyword>
<keyword evidence="6 20" id="KW-1000">Mitochondrion outer membrane</keyword>
<feature type="domain" description="Flavodoxin-like" evidence="22">
    <location>
        <begin position="64"/>
        <end position="213"/>
    </location>
</feature>
<dbReference type="GO" id="GO:0005886">
    <property type="term" value="C:plasma membrane"/>
    <property type="evidence" value="ECO:0007669"/>
    <property type="project" value="UniProtKB-SubCell"/>
</dbReference>
<protein>
    <recommendedName>
        <fullName evidence="20 21">NADPH--cytochrome P450 reductase</fullName>
        <shortName evidence="20">CPR</shortName>
        <shortName evidence="20">P450R</shortName>
        <ecNumber evidence="20 21">1.6.2.4</ecNumber>
    </recommendedName>
</protein>
<dbReference type="PRINTS" id="PR00369">
    <property type="entry name" value="FLAVODOXIN"/>
</dbReference>
<dbReference type="FunCoup" id="A0A316V6E3">
    <property type="interactions" value="444"/>
</dbReference>
<evidence type="ECO:0000256" key="18">
    <source>
        <dbReference type="ARBA" id="ARBA00023221"/>
    </source>
</evidence>
<keyword evidence="12 20" id="KW-0560">Oxidoreductase</keyword>
<comment type="similarity">
    <text evidence="20">Belongs to the NADPH--cytochrome P450 reductase family.</text>
</comment>
<evidence type="ECO:0000256" key="6">
    <source>
        <dbReference type="ARBA" id="ARBA00022787"/>
    </source>
</evidence>
<evidence type="ECO:0000256" key="3">
    <source>
        <dbReference type="ARBA" id="ARBA00022630"/>
    </source>
</evidence>
<dbReference type="PRINTS" id="PR00371">
    <property type="entry name" value="FPNCR"/>
</dbReference>
<dbReference type="Gene3D" id="3.40.50.360">
    <property type="match status" value="1"/>
</dbReference>
<reference evidence="24 25" key="1">
    <citation type="journal article" date="2018" name="Mol. Biol. Evol.">
        <title>Broad Genomic Sampling Reveals a Smut Pathogenic Ancestry of the Fungal Clade Ustilaginomycotina.</title>
        <authorList>
            <person name="Kijpornyongpan T."/>
            <person name="Mondo S.J."/>
            <person name="Barry K."/>
            <person name="Sandor L."/>
            <person name="Lee J."/>
            <person name="Lipzen A."/>
            <person name="Pangilinan J."/>
            <person name="LaButti K."/>
            <person name="Hainaut M."/>
            <person name="Henrissat B."/>
            <person name="Grigoriev I.V."/>
            <person name="Spatafora J.W."/>
            <person name="Aime M.C."/>
        </authorList>
    </citation>
    <scope>NUCLEOTIDE SEQUENCE [LARGE SCALE GENOMIC DNA]</scope>
    <source>
        <strain evidence="24 25">MCA 3882</strain>
    </source>
</reference>
<feature type="binding site" evidence="20">
    <location>
        <begin position="452"/>
        <end position="455"/>
    </location>
    <ligand>
        <name>FAD</name>
        <dbReference type="ChEBI" id="CHEBI:57692"/>
    </ligand>
</feature>
<feature type="binding site" evidence="20">
    <location>
        <begin position="162"/>
        <end position="171"/>
    </location>
    <ligand>
        <name>FMN</name>
        <dbReference type="ChEBI" id="CHEBI:58210"/>
    </ligand>
</feature>
<keyword evidence="18 20" id="KW-0753">Steroid metabolism</keyword>